<name>A0AAF1BKB5_9TREE</name>
<evidence type="ECO:0000313" key="8">
    <source>
        <dbReference type="EMBL" id="WOO84446.1"/>
    </source>
</evidence>
<feature type="domain" description="SUN" evidence="7">
    <location>
        <begin position="657"/>
        <end position="774"/>
    </location>
</feature>
<dbReference type="InterPro" id="IPR012919">
    <property type="entry name" value="SUN_dom"/>
</dbReference>
<organism evidence="8 9">
    <name type="scientific">Vanrija pseudolonga</name>
    <dbReference type="NCBI Taxonomy" id="143232"/>
    <lineage>
        <taxon>Eukaryota</taxon>
        <taxon>Fungi</taxon>
        <taxon>Dikarya</taxon>
        <taxon>Basidiomycota</taxon>
        <taxon>Agaricomycotina</taxon>
        <taxon>Tremellomycetes</taxon>
        <taxon>Trichosporonales</taxon>
        <taxon>Trichosporonaceae</taxon>
        <taxon>Vanrija</taxon>
    </lineage>
</organism>
<evidence type="ECO:0000256" key="5">
    <source>
        <dbReference type="SAM" id="Coils"/>
    </source>
</evidence>
<dbReference type="InterPro" id="IPR045119">
    <property type="entry name" value="SUN1-5"/>
</dbReference>
<keyword evidence="4" id="KW-0472">Membrane</keyword>
<feature type="region of interest" description="Disordered" evidence="6">
    <location>
        <begin position="364"/>
        <end position="384"/>
    </location>
</feature>
<dbReference type="GO" id="GO:0043495">
    <property type="term" value="F:protein-membrane adaptor activity"/>
    <property type="evidence" value="ECO:0007669"/>
    <property type="project" value="TreeGrafter"/>
</dbReference>
<dbReference type="PANTHER" id="PTHR12911">
    <property type="entry name" value="SAD1/UNC-84-LIKE PROTEIN-RELATED"/>
    <property type="match status" value="1"/>
</dbReference>
<dbReference type="RefSeq" id="XP_062630472.1">
    <property type="nucleotide sequence ID" value="XM_062774488.1"/>
</dbReference>
<evidence type="ECO:0000256" key="4">
    <source>
        <dbReference type="ARBA" id="ARBA00023136"/>
    </source>
</evidence>
<evidence type="ECO:0000256" key="2">
    <source>
        <dbReference type="ARBA" id="ARBA00022692"/>
    </source>
</evidence>
<evidence type="ECO:0000256" key="1">
    <source>
        <dbReference type="ARBA" id="ARBA00004370"/>
    </source>
</evidence>
<keyword evidence="3" id="KW-1133">Transmembrane helix</keyword>
<dbReference type="GO" id="GO:0034993">
    <property type="term" value="C:meiotic nuclear membrane microtubule tethering complex"/>
    <property type="evidence" value="ECO:0007669"/>
    <property type="project" value="TreeGrafter"/>
</dbReference>
<evidence type="ECO:0000256" key="3">
    <source>
        <dbReference type="ARBA" id="ARBA00022989"/>
    </source>
</evidence>
<feature type="region of interest" description="Disordered" evidence="6">
    <location>
        <begin position="134"/>
        <end position="256"/>
    </location>
</feature>
<proteinExistence type="predicted"/>
<gene>
    <name evidence="8" type="primary">Sun3</name>
    <name evidence="8" type="ORF">LOC62_06G007962</name>
</gene>
<evidence type="ECO:0000256" key="6">
    <source>
        <dbReference type="SAM" id="MobiDB-lite"/>
    </source>
</evidence>
<dbReference type="GeneID" id="87811132"/>
<dbReference type="AlphaFoldDB" id="A0AAF1BKB5"/>
<dbReference type="Proteomes" id="UP000827549">
    <property type="component" value="Chromosome 6"/>
</dbReference>
<protein>
    <submittedName>
        <fullName evidence="8">SUN domain-containing protein 3</fullName>
    </submittedName>
</protein>
<accession>A0AAF1BKB5</accession>
<comment type="subcellular location">
    <subcellularLocation>
        <location evidence="1">Membrane</location>
    </subcellularLocation>
</comment>
<dbReference type="Pfam" id="PF07738">
    <property type="entry name" value="Sad1_UNC"/>
    <property type="match status" value="1"/>
</dbReference>
<feature type="compositionally biased region" description="Low complexity" evidence="6">
    <location>
        <begin position="134"/>
        <end position="167"/>
    </location>
</feature>
<keyword evidence="9" id="KW-1185">Reference proteome</keyword>
<feature type="region of interest" description="Disordered" evidence="6">
    <location>
        <begin position="273"/>
        <end position="324"/>
    </location>
</feature>
<evidence type="ECO:0000259" key="7">
    <source>
        <dbReference type="PROSITE" id="PS51469"/>
    </source>
</evidence>
<evidence type="ECO:0000313" key="9">
    <source>
        <dbReference type="Proteomes" id="UP000827549"/>
    </source>
</evidence>
<feature type="coiled-coil region" evidence="5">
    <location>
        <begin position="385"/>
        <end position="473"/>
    </location>
</feature>
<reference evidence="8" key="1">
    <citation type="submission" date="2023-10" db="EMBL/GenBank/DDBJ databases">
        <authorList>
            <person name="Noh H."/>
        </authorList>
    </citation>
    <scope>NUCLEOTIDE SEQUENCE</scope>
    <source>
        <strain evidence="8">DUCC4014</strain>
    </source>
</reference>
<sequence length="774" mass="83231">MASSLHAPLPHGSTSVAETNAMNSILGRRASHNTPSSSMLAPPVPARAPRRVIPSTASLAAQSLAHNAQATTPSRTLYRYTLMEPDPNRTANGRSPVSDEHSGDDSYSGESTGNISHNTYESLEREVAPQVAAAASSSSYRAPSVVGSVGPRRSLNSQSRNRQSRASAFDDAAYRPASDSGSSDEGRAASVSSRRGLRASVAPQASVPPPAIGDDRNAARSSARPQGASEPRNRRTTAPKTPKAEPAQAETDIGEDIDVLDELPETATVRITAHGAHGSGTARLVHTSPAPSRLGRASMPRDPRSPAEATPPRTSRKTKATPTPSVLNTTFEAVRRRRDIQFAFVAIIVGMLFAMFFKMSTKSPSIPGYPQAQPSAGPTPASGDVSRLYSKLASLEQAVSKLESKPAATPNIESAIERSSSVQALRRELDLLRSEMASVKGVVRDHDAKFKNYAAVEREVVALKTRVTAVEQDVKAALDDGRLRSALDNLLPSRMPVRVNHKGVYSIDPSFWALLKTVFVNHDDVETRFKAVDERLNRKDKADDKNAPAPAPQEPWRLADHAAELQSWAASVFQRQAASEQLITKPEFISLVEDHLSSLREELNAVRNHVPKPGSTTIVTAKGEDLTPALQGLVDASLLKYSKDTIAQADYALYSGGARVIDEYTTQLLLVEEAGLWSRRIKGTQSIYGLPPETALTDAVQTGSCWPFKGGEGQLGVGLPRDVIVSSVTVQHLPQDLSYGDIASAPRRVEVYAKVSGEQNQRKAAYLAEKWDGQ</sequence>
<feature type="region of interest" description="Disordered" evidence="6">
    <location>
        <begin position="84"/>
        <end position="116"/>
    </location>
</feature>
<keyword evidence="5" id="KW-0175">Coiled coil</keyword>
<keyword evidence="2" id="KW-0812">Transmembrane</keyword>
<dbReference type="Gene3D" id="2.60.120.260">
    <property type="entry name" value="Galactose-binding domain-like"/>
    <property type="match status" value="1"/>
</dbReference>
<dbReference type="PANTHER" id="PTHR12911:SF8">
    <property type="entry name" value="KLAROID PROTEIN-RELATED"/>
    <property type="match status" value="1"/>
</dbReference>
<dbReference type="PROSITE" id="PS51469">
    <property type="entry name" value="SUN"/>
    <property type="match status" value="1"/>
</dbReference>
<dbReference type="EMBL" id="CP086719">
    <property type="protein sequence ID" value="WOO84446.1"/>
    <property type="molecule type" value="Genomic_DNA"/>
</dbReference>